<dbReference type="Pfam" id="PF22468">
    <property type="entry name" value="ACT_9"/>
    <property type="match status" value="1"/>
</dbReference>
<evidence type="ECO:0000256" key="6">
    <source>
        <dbReference type="ARBA" id="ARBA00022679"/>
    </source>
</evidence>
<dbReference type="FunFam" id="3.30.2130.10:FF:000001">
    <property type="entry name" value="Bifunctional aspartokinase/homoserine dehydrogenase"/>
    <property type="match status" value="1"/>
</dbReference>
<dbReference type="SUPFAM" id="SSF55021">
    <property type="entry name" value="ACT-like"/>
    <property type="match status" value="2"/>
</dbReference>
<proteinExistence type="inferred from homology"/>
<dbReference type="GO" id="GO:0005829">
    <property type="term" value="C:cytosol"/>
    <property type="evidence" value="ECO:0007669"/>
    <property type="project" value="TreeGrafter"/>
</dbReference>
<dbReference type="FunFam" id="3.40.1160.10:FF:000023">
    <property type="entry name" value="Probable aspartokinase"/>
    <property type="match status" value="1"/>
</dbReference>
<dbReference type="GO" id="GO:0004072">
    <property type="term" value="F:aspartate kinase activity"/>
    <property type="evidence" value="ECO:0007669"/>
    <property type="project" value="UniProtKB-EC"/>
</dbReference>
<evidence type="ECO:0000256" key="1">
    <source>
        <dbReference type="ARBA" id="ARBA00004986"/>
    </source>
</evidence>
<dbReference type="Gene3D" id="3.40.1160.10">
    <property type="entry name" value="Acetylglutamate kinase-like"/>
    <property type="match status" value="1"/>
</dbReference>
<sequence length="523" mass="57154">MSSRSNWIVQKFGGTSVGKFPEQIVDEIVKVYTQQLHNNVAVVCSARSSDTKAEGTTSRLLRACDMIGNDDASFAEVVQKVRDDHVLNAKQRISNVELQEQLIRDTVAELELVEKYLNASLVLSEVSSRTMDMVMSCGEKLSCLFMAALCNDHGVPAQYVDLSSVIPQGYECPEGTLDASFYAFLVKAFSEKLQPILASHAQGKPVVPVVTGFFGQVPMGLLNGVGRGYTDLCAALIAVGLNADELQVWKEVDGIFTADPRKVPQARLLSSVTPEEASELTYYGSEVIHPFTMEQVIRAKIPIRIKNVQNPRGDGTVIYPDNVAKKGESTPPHPPVTLSSSFFEHKRRGATAITSKSDIVVVNIHSNKKTLSHGFLAQIFSTLDKHRLVVDLISTSEVHVSMALPIPDSESAKALKKAVEELKKIGTVDLTRKLVIISLVGKQMKHFIGIAGTMFSTLAEQNVNIEMISQGANEINISCVIDQENSVRALQSIHKKLLEAGDPESSLGSVVNEKLEQIKRLDL</sequence>
<comment type="catalytic activity">
    <reaction evidence="11">
        <text>L-aspartate + ATP = 4-phospho-L-aspartate + ADP</text>
        <dbReference type="Rhea" id="RHEA:23776"/>
        <dbReference type="ChEBI" id="CHEBI:29991"/>
        <dbReference type="ChEBI" id="CHEBI:30616"/>
        <dbReference type="ChEBI" id="CHEBI:57535"/>
        <dbReference type="ChEBI" id="CHEBI:456216"/>
        <dbReference type="EC" id="2.7.2.4"/>
    </reaction>
    <physiologicalReaction direction="left-to-right" evidence="11">
        <dbReference type="Rhea" id="RHEA:23777"/>
    </physiologicalReaction>
</comment>
<dbReference type="InterPro" id="IPR001048">
    <property type="entry name" value="Asp/Glu/Uridylate_kinase"/>
</dbReference>
<keyword evidence="7" id="KW-0028">Amino-acid biosynthesis</keyword>
<dbReference type="InterPro" id="IPR001341">
    <property type="entry name" value="Asp_kinase"/>
</dbReference>
<dbReference type="EC" id="2.7.2.4" evidence="4 13"/>
<dbReference type="NCBIfam" id="TIGR00657">
    <property type="entry name" value="asp_kinases"/>
    <property type="match status" value="1"/>
</dbReference>
<keyword evidence="16" id="KW-1185">Reference proteome</keyword>
<accession>A0A1G4IPJ0</accession>
<dbReference type="Gene3D" id="3.30.2130.10">
    <property type="entry name" value="VC0802-like"/>
    <property type="match status" value="1"/>
</dbReference>
<dbReference type="InterPro" id="IPR018042">
    <property type="entry name" value="Aspartate_kinase_CS"/>
</dbReference>
<dbReference type="EMBL" id="LT598460">
    <property type="protein sequence ID" value="SCU78408.1"/>
    <property type="molecule type" value="Genomic_DNA"/>
</dbReference>
<evidence type="ECO:0000256" key="4">
    <source>
        <dbReference type="ARBA" id="ARBA00013059"/>
    </source>
</evidence>
<dbReference type="OrthoDB" id="4323675at2759"/>
<dbReference type="InterPro" id="IPR002912">
    <property type="entry name" value="ACT_dom"/>
</dbReference>
<keyword evidence="7" id="KW-0791">Threonine biosynthesis</keyword>
<evidence type="ECO:0000256" key="11">
    <source>
        <dbReference type="ARBA" id="ARBA00048561"/>
    </source>
</evidence>
<dbReference type="InterPro" id="IPR054352">
    <property type="entry name" value="ACT_Aspartokinase"/>
</dbReference>
<protein>
    <recommendedName>
        <fullName evidence="5 13">Aspartokinase</fullName>
        <ecNumber evidence="4 13">2.7.2.4</ecNumber>
    </recommendedName>
</protein>
<gene>
    <name evidence="15" type="ORF">LADA_0A05468G</name>
</gene>
<name>A0A1G4IPJ0_9SACH</name>
<evidence type="ECO:0000313" key="16">
    <source>
        <dbReference type="Proteomes" id="UP000190274"/>
    </source>
</evidence>
<dbReference type="Pfam" id="PF00696">
    <property type="entry name" value="AA_kinase"/>
    <property type="match status" value="1"/>
</dbReference>
<evidence type="ECO:0000256" key="9">
    <source>
        <dbReference type="ARBA" id="ARBA00022777"/>
    </source>
</evidence>
<dbReference type="GO" id="GO:0009088">
    <property type="term" value="P:threonine biosynthetic process"/>
    <property type="evidence" value="ECO:0007669"/>
    <property type="project" value="UniProtKB-KW"/>
</dbReference>
<dbReference type="PROSITE" id="PS51671">
    <property type="entry name" value="ACT"/>
    <property type="match status" value="1"/>
</dbReference>
<reference evidence="15 16" key="1">
    <citation type="submission" date="2016-03" db="EMBL/GenBank/DDBJ databases">
        <authorList>
            <person name="Devillers H."/>
        </authorList>
    </citation>
    <scope>NUCLEOTIDE SEQUENCE [LARGE SCALE GENOMIC DNA]</scope>
    <source>
        <strain evidence="15">CBS 10888</strain>
    </source>
</reference>
<dbReference type="GO" id="GO:0071266">
    <property type="term" value="P:'de novo' L-methionine biosynthetic process"/>
    <property type="evidence" value="ECO:0007669"/>
    <property type="project" value="EnsemblFungi"/>
</dbReference>
<keyword evidence="9 13" id="KW-0418">Kinase</keyword>
<dbReference type="STRING" id="1266660.A0A1G4IPJ0"/>
<comment type="function">
    <text evidence="12">Phosphorylates aspartate, the first step in the biosynthesis of amino acids that derive from aspartate (the aspartate family of amino acids), including methioinine and threonine, the latter of which is a precursor to isoleucine.</text>
</comment>
<evidence type="ECO:0000256" key="8">
    <source>
        <dbReference type="ARBA" id="ARBA00022741"/>
    </source>
</evidence>
<comment type="pathway">
    <text evidence="1">Amino-acid biosynthesis; L-methionine biosynthesis via de novo pathway; L-homoserine from L-aspartate: step 1/3.</text>
</comment>
<feature type="domain" description="ACT" evidence="14">
    <location>
        <begin position="439"/>
        <end position="512"/>
    </location>
</feature>
<evidence type="ECO:0000256" key="3">
    <source>
        <dbReference type="ARBA" id="ARBA00010122"/>
    </source>
</evidence>
<organism evidence="15 16">
    <name type="scientific">Lachancea dasiensis</name>
    <dbReference type="NCBI Taxonomy" id="1072105"/>
    <lineage>
        <taxon>Eukaryota</taxon>
        <taxon>Fungi</taxon>
        <taxon>Dikarya</taxon>
        <taxon>Ascomycota</taxon>
        <taxon>Saccharomycotina</taxon>
        <taxon>Saccharomycetes</taxon>
        <taxon>Saccharomycetales</taxon>
        <taxon>Saccharomycetaceae</taxon>
        <taxon>Lachancea</taxon>
    </lineage>
</organism>
<dbReference type="GO" id="GO:0005524">
    <property type="term" value="F:ATP binding"/>
    <property type="evidence" value="ECO:0007669"/>
    <property type="project" value="UniProtKB-KW"/>
</dbReference>
<dbReference type="GO" id="GO:0009089">
    <property type="term" value="P:lysine biosynthetic process via diaminopimelate"/>
    <property type="evidence" value="ECO:0007669"/>
    <property type="project" value="TreeGrafter"/>
</dbReference>
<dbReference type="Proteomes" id="UP000190274">
    <property type="component" value="Chromosome A"/>
</dbReference>
<evidence type="ECO:0000256" key="13">
    <source>
        <dbReference type="RuleBase" id="RU003448"/>
    </source>
</evidence>
<evidence type="ECO:0000256" key="12">
    <source>
        <dbReference type="ARBA" id="ARBA00055502"/>
    </source>
</evidence>
<dbReference type="GO" id="GO:0009090">
    <property type="term" value="P:homoserine biosynthetic process"/>
    <property type="evidence" value="ECO:0007669"/>
    <property type="project" value="EnsemblFungi"/>
</dbReference>
<keyword evidence="6 13" id="KW-0808">Transferase</keyword>
<evidence type="ECO:0000256" key="7">
    <source>
        <dbReference type="ARBA" id="ARBA00022697"/>
    </source>
</evidence>
<keyword evidence="8" id="KW-0547">Nucleotide-binding</keyword>
<comment type="pathway">
    <text evidence="2">Amino-acid biosynthesis; L-threonine biosynthesis; L-threonine from L-aspartate: step 1/5.</text>
</comment>
<evidence type="ECO:0000256" key="10">
    <source>
        <dbReference type="ARBA" id="ARBA00022840"/>
    </source>
</evidence>
<keyword evidence="10" id="KW-0067">ATP-binding</keyword>
<dbReference type="AlphaFoldDB" id="A0A1G4IPJ0"/>
<dbReference type="InterPro" id="IPR036393">
    <property type="entry name" value="AceGlu_kinase-like_sf"/>
</dbReference>
<evidence type="ECO:0000313" key="15">
    <source>
        <dbReference type="EMBL" id="SCU78408.1"/>
    </source>
</evidence>
<dbReference type="PANTHER" id="PTHR21499">
    <property type="entry name" value="ASPARTATE KINASE"/>
    <property type="match status" value="1"/>
</dbReference>
<comment type="similarity">
    <text evidence="3 13">Belongs to the aspartokinase family.</text>
</comment>
<evidence type="ECO:0000256" key="2">
    <source>
        <dbReference type="ARBA" id="ARBA00005139"/>
    </source>
</evidence>
<dbReference type="PROSITE" id="PS00324">
    <property type="entry name" value="ASPARTOKINASE"/>
    <property type="match status" value="1"/>
</dbReference>
<dbReference type="InterPro" id="IPR045865">
    <property type="entry name" value="ACT-like_dom_sf"/>
</dbReference>
<dbReference type="SUPFAM" id="SSF53633">
    <property type="entry name" value="Carbamate kinase-like"/>
    <property type="match status" value="1"/>
</dbReference>
<evidence type="ECO:0000259" key="14">
    <source>
        <dbReference type="PROSITE" id="PS51671"/>
    </source>
</evidence>
<dbReference type="PANTHER" id="PTHR21499:SF59">
    <property type="entry name" value="ASPARTOKINASE"/>
    <property type="match status" value="1"/>
</dbReference>
<evidence type="ECO:0000256" key="5">
    <source>
        <dbReference type="ARBA" id="ARBA00016273"/>
    </source>
</evidence>